<reference evidence="3 4" key="1">
    <citation type="submission" date="2017-04" db="EMBL/GenBank/DDBJ databases">
        <title>The genome sequence of Weissella cibaria isolated from wild Drosophila.</title>
        <authorList>
            <person name="Ricks N.J."/>
            <person name="Carroll C."/>
            <person name="Walters A."/>
            <person name="Newell P.D."/>
            <person name="Chaston J.M."/>
        </authorList>
    </citation>
    <scope>NUCLEOTIDE SEQUENCE [LARGE SCALE GENOMIC DNA]</scope>
    <source>
        <strain evidence="3 4">DmW_103</strain>
    </source>
</reference>
<sequence>MNKFKRTTMAVALLATLAGSSVTVPDVQAHAMHGHVPMLRQLQMCKFKAMNNKHINVRLPKYVVANSKDNINYESITSLLSTYKVKGHNSYTVTGFGKPQTLRPGGASLDLSKAHMLKTTTMMVDGKKVEGYVGNVLIKTAYWGHLHLQGTLTVKLFVPKTQTVKVTFNAGMGTFATGSQTSTVDVIKGEKFTNATLPVNPVREGYVFTGWTRAVTDENGNVTSDKLAPTVDLTSIENQGDVTYYPRWGVAQTSGDRVTAQGQDVNFIGNQYRVIRMDTENHRMLIMSRITLPDNSLAENAPAALVDWYAGLSDSVKNVVQTDAYPVLGSSVQYGEDNLTTIDMAGDTYAFVPSFVDMDTEHGNFWQTDPSNSGLTATRAYTVLRNSGGYRTPQGPGRVYNVAPAFWVNY</sequence>
<evidence type="ECO:0000313" key="4">
    <source>
        <dbReference type="Proteomes" id="UP000193588"/>
    </source>
</evidence>
<feature type="chain" id="PRO_5039223024" description="InlB B-repeat-containing protein" evidence="2">
    <location>
        <begin position="21"/>
        <end position="410"/>
    </location>
</feature>
<protein>
    <recommendedName>
        <fullName evidence="5">InlB B-repeat-containing protein</fullName>
    </recommendedName>
</protein>
<comment type="subcellular location">
    <subcellularLocation>
        <location evidence="1">Cell envelope</location>
    </subcellularLocation>
</comment>
<dbReference type="RefSeq" id="WP_085637266.1">
    <property type="nucleotide sequence ID" value="NZ_JARXOD010000002.1"/>
</dbReference>
<name>A0A1X4JNX5_9LACO</name>
<gene>
    <name evidence="3" type="ORF">B9D04_01555</name>
</gene>
<feature type="signal peptide" evidence="2">
    <location>
        <begin position="1"/>
        <end position="20"/>
    </location>
</feature>
<organism evidence="3 4">
    <name type="scientific">Weissella cibaria</name>
    <dbReference type="NCBI Taxonomy" id="137591"/>
    <lineage>
        <taxon>Bacteria</taxon>
        <taxon>Bacillati</taxon>
        <taxon>Bacillota</taxon>
        <taxon>Bacilli</taxon>
        <taxon>Lactobacillales</taxon>
        <taxon>Lactobacillaceae</taxon>
        <taxon>Weissella</taxon>
    </lineage>
</organism>
<dbReference type="AlphaFoldDB" id="A0A1X4JNX5"/>
<dbReference type="InterPro" id="IPR013378">
    <property type="entry name" value="InlB-like_B-rpt"/>
</dbReference>
<dbReference type="GO" id="GO:0030313">
    <property type="term" value="C:cell envelope"/>
    <property type="evidence" value="ECO:0007669"/>
    <property type="project" value="UniProtKB-SubCell"/>
</dbReference>
<comment type="caution">
    <text evidence="3">The sequence shown here is derived from an EMBL/GenBank/DDBJ whole genome shotgun (WGS) entry which is preliminary data.</text>
</comment>
<evidence type="ECO:0008006" key="5">
    <source>
        <dbReference type="Google" id="ProtNLM"/>
    </source>
</evidence>
<dbReference type="EMBL" id="NDXJ01000002">
    <property type="protein sequence ID" value="OSP90464.1"/>
    <property type="molecule type" value="Genomic_DNA"/>
</dbReference>
<evidence type="ECO:0000256" key="1">
    <source>
        <dbReference type="ARBA" id="ARBA00004196"/>
    </source>
</evidence>
<proteinExistence type="predicted"/>
<evidence type="ECO:0000256" key="2">
    <source>
        <dbReference type="SAM" id="SignalP"/>
    </source>
</evidence>
<dbReference type="InterPro" id="IPR042229">
    <property type="entry name" value="Listeria/Bacterioides_rpt_sf"/>
</dbReference>
<dbReference type="NCBIfam" id="TIGR02543">
    <property type="entry name" value="List_Bact_rpt"/>
    <property type="match status" value="1"/>
</dbReference>
<dbReference type="Gene3D" id="2.60.40.4270">
    <property type="entry name" value="Listeria-Bacteroides repeat domain"/>
    <property type="match status" value="1"/>
</dbReference>
<dbReference type="Proteomes" id="UP000193588">
    <property type="component" value="Unassembled WGS sequence"/>
</dbReference>
<accession>A0A1X4JNX5</accession>
<keyword evidence="2" id="KW-0732">Signal</keyword>
<evidence type="ECO:0000313" key="3">
    <source>
        <dbReference type="EMBL" id="OSP90464.1"/>
    </source>
</evidence>